<evidence type="ECO:0000259" key="2">
    <source>
        <dbReference type="Pfam" id="PF00881"/>
    </source>
</evidence>
<dbReference type="RefSeq" id="WP_250583644.1">
    <property type="nucleotide sequence ID" value="NZ_JAKRVX010000002.1"/>
</dbReference>
<evidence type="ECO:0000313" key="3">
    <source>
        <dbReference type="EMBL" id="MCL9816788.1"/>
    </source>
</evidence>
<feature type="compositionally biased region" description="Low complexity" evidence="1">
    <location>
        <begin position="316"/>
        <end position="333"/>
    </location>
</feature>
<feature type="region of interest" description="Disordered" evidence="1">
    <location>
        <begin position="309"/>
        <end position="333"/>
    </location>
</feature>
<dbReference type="Gene3D" id="3.40.109.10">
    <property type="entry name" value="NADH Oxidase"/>
    <property type="match status" value="1"/>
</dbReference>
<dbReference type="Pfam" id="PF00881">
    <property type="entry name" value="Nitroreductase"/>
    <property type="match status" value="1"/>
</dbReference>
<comment type="caution">
    <text evidence="3">The sequence shown here is derived from an EMBL/GenBank/DDBJ whole genome shotgun (WGS) entry which is preliminary data.</text>
</comment>
<dbReference type="Proteomes" id="UP001203207">
    <property type="component" value="Unassembled WGS sequence"/>
</dbReference>
<dbReference type="AlphaFoldDB" id="A0AAE3FWS3"/>
<dbReference type="GO" id="GO:0016491">
    <property type="term" value="F:oxidoreductase activity"/>
    <property type="evidence" value="ECO:0007669"/>
    <property type="project" value="InterPro"/>
</dbReference>
<evidence type="ECO:0000256" key="1">
    <source>
        <dbReference type="SAM" id="MobiDB-lite"/>
    </source>
</evidence>
<dbReference type="SUPFAM" id="SSF55469">
    <property type="entry name" value="FMN-dependent nitroreductase-like"/>
    <property type="match status" value="1"/>
</dbReference>
<protein>
    <submittedName>
        <fullName evidence="3">SagB/ThcOx family dehydrogenase</fullName>
    </submittedName>
</protein>
<reference evidence="3" key="2">
    <citation type="submission" date="2022-02" db="EMBL/GenBank/DDBJ databases">
        <authorList>
            <person name="Elcheninov A.G."/>
            <person name="Sorokin D.Y."/>
            <person name="Kublanov I.V."/>
        </authorList>
    </citation>
    <scope>NUCLEOTIDE SEQUENCE</scope>
    <source>
        <strain evidence="3">AArc-St2</strain>
    </source>
</reference>
<accession>A0AAE3FWS3</accession>
<dbReference type="InterPro" id="IPR020051">
    <property type="entry name" value="SagB-type_dehydrogenase"/>
</dbReference>
<dbReference type="InterPro" id="IPR029479">
    <property type="entry name" value="Nitroreductase"/>
</dbReference>
<name>A0AAE3FWS3_9EURY</name>
<dbReference type="PANTHER" id="PTHR43745:SF2">
    <property type="entry name" value="NITROREDUCTASE MJ1384-RELATED"/>
    <property type="match status" value="1"/>
</dbReference>
<evidence type="ECO:0000313" key="4">
    <source>
        <dbReference type="Proteomes" id="UP001203207"/>
    </source>
</evidence>
<gene>
    <name evidence="3" type="ORF">AArcSt2_07515</name>
</gene>
<dbReference type="InterPro" id="IPR052544">
    <property type="entry name" value="Bacteriocin_Proc_Enz"/>
</dbReference>
<dbReference type="EMBL" id="JAKRVX010000002">
    <property type="protein sequence ID" value="MCL9816788.1"/>
    <property type="molecule type" value="Genomic_DNA"/>
</dbReference>
<reference evidence="3" key="1">
    <citation type="journal article" date="2022" name="Syst. Appl. Microbiol.">
        <title>Natronocalculus amylovorans gen. nov., sp. nov., and Natranaeroarchaeum aerophilus sp. nov., dominant culturable amylolytic natronoarchaea from hypersaline soda lakes in southwestern Siberia.</title>
        <authorList>
            <person name="Sorokin D.Y."/>
            <person name="Elcheninov A.G."/>
            <person name="Khizhniak T.V."/>
            <person name="Koenen M."/>
            <person name="Bale N.J."/>
            <person name="Damste J.S.S."/>
            <person name="Kublanov I.V."/>
        </authorList>
    </citation>
    <scope>NUCLEOTIDE SEQUENCE</scope>
    <source>
        <strain evidence="3">AArc-St2</strain>
    </source>
</reference>
<feature type="domain" description="Nitroreductase" evidence="2">
    <location>
        <begin position="107"/>
        <end position="309"/>
    </location>
</feature>
<proteinExistence type="predicted"/>
<keyword evidence="4" id="KW-1185">Reference proteome</keyword>
<dbReference type="InterPro" id="IPR000415">
    <property type="entry name" value="Nitroreductase-like"/>
</dbReference>
<dbReference type="CDD" id="cd02142">
    <property type="entry name" value="McbC_SagB-like_oxidoreductase"/>
    <property type="match status" value="1"/>
</dbReference>
<dbReference type="NCBIfam" id="TIGR03605">
    <property type="entry name" value="antibiot_sagB"/>
    <property type="match status" value="1"/>
</dbReference>
<sequence>MQVELAQLRRTMSETYAPTRTTLVDSYFTRFSERSFRDDDIASLYHENTKYTDHDGLALGESAGLFTDDPSIEYAQAAMEPEYRNAPLIELPAPEPLTQPIGEVFSNRRSRRTHSDCGLSRSHLSTLLGTALGVTTERSIAPSSDSADEDAFTTVTKQFRAYASGGALYPIEFYIAVGPDGENLPAGLYYYVPEKHALRVLDTPKQSDSYPEIIAAYFATPEAVFDHTSTAVTIFMTGAFSRTKAKYGPRGYRFVLQESGHAGQNILLTAEAMGLAALPLASFYDDRINDYLGVDGVNEAVVGSISIGRRPEAETDGTQSQSQSTDQSISAHE</sequence>
<dbReference type="PANTHER" id="PTHR43745">
    <property type="entry name" value="NITROREDUCTASE MJ1384-RELATED"/>
    <property type="match status" value="1"/>
</dbReference>
<organism evidence="3 4">
    <name type="scientific">Natronocalculus amylovorans</name>
    <dbReference type="NCBI Taxonomy" id="2917812"/>
    <lineage>
        <taxon>Archaea</taxon>
        <taxon>Methanobacteriati</taxon>
        <taxon>Methanobacteriota</taxon>
        <taxon>Stenosarchaea group</taxon>
        <taxon>Halobacteria</taxon>
        <taxon>Halobacteriales</taxon>
        <taxon>Haloferacaceae</taxon>
        <taxon>Natronocalculus</taxon>
    </lineage>
</organism>